<feature type="region of interest" description="Disordered" evidence="1">
    <location>
        <begin position="1"/>
        <end position="38"/>
    </location>
</feature>
<reference evidence="2" key="1">
    <citation type="journal article" date="2015" name="Genome Announc.">
        <title>Complete Genome Sequence of the Bacteriochlorophyll b-Producing Photosynthetic Bacterium Blastochloris viridis.</title>
        <authorList>
            <person name="Tsukatani Y."/>
            <person name="Hirose Y."/>
            <person name="Harada J."/>
            <person name="Misawa N."/>
            <person name="Mori K."/>
            <person name="Inoue K."/>
            <person name="Tamiaki H."/>
        </authorList>
    </citation>
    <scope>NUCLEOTIDE SEQUENCE [LARGE SCALE GENOMIC DNA]</scope>
    <source>
        <strain evidence="2">DSM 133</strain>
    </source>
</reference>
<protein>
    <submittedName>
        <fullName evidence="2">Uncharacterized protein</fullName>
    </submittedName>
</protein>
<dbReference type="EMBL" id="AP014854">
    <property type="protein sequence ID" value="BAS00833.1"/>
    <property type="molecule type" value="Genomic_DNA"/>
</dbReference>
<sequence>MGGAKRLVHSKSGWSARRVPRPSRTGAARTEQRDVRAG</sequence>
<organism evidence="2">
    <name type="scientific">Blastochloris viridis</name>
    <name type="common">Rhodopseudomonas viridis</name>
    <dbReference type="NCBI Taxonomy" id="1079"/>
    <lineage>
        <taxon>Bacteria</taxon>
        <taxon>Pseudomonadati</taxon>
        <taxon>Pseudomonadota</taxon>
        <taxon>Alphaproteobacteria</taxon>
        <taxon>Hyphomicrobiales</taxon>
        <taxon>Blastochloridaceae</taxon>
        <taxon>Blastochloris</taxon>
    </lineage>
</organism>
<proteinExistence type="predicted"/>
<evidence type="ECO:0000313" key="2">
    <source>
        <dbReference type="EMBL" id="BAS00833.1"/>
    </source>
</evidence>
<gene>
    <name evidence="2" type="ORF">BV133_3239</name>
</gene>
<evidence type="ECO:0000256" key="1">
    <source>
        <dbReference type="SAM" id="MobiDB-lite"/>
    </source>
</evidence>
<name>A0A182D7B3_BLAVI</name>
<dbReference type="AlphaFoldDB" id="A0A182D7B3"/>
<accession>A0A182D7B3</accession>